<reference evidence="3 4" key="1">
    <citation type="submission" date="2019-01" db="EMBL/GenBank/DDBJ databases">
        <title>Draft genome sequence of Dictyobacter sp. Uno17.</title>
        <authorList>
            <person name="Wang C.M."/>
            <person name="Zheng Y."/>
            <person name="Sakai Y."/>
            <person name="Abe K."/>
            <person name="Yokota A."/>
            <person name="Yabe S."/>
        </authorList>
    </citation>
    <scope>NUCLEOTIDE SEQUENCE [LARGE SCALE GENOMIC DNA]</scope>
    <source>
        <strain evidence="3 4">Uno17</strain>
    </source>
</reference>
<dbReference type="EMBL" id="BIXY01000139">
    <property type="protein sequence ID" value="GCF11735.1"/>
    <property type="molecule type" value="Genomic_DNA"/>
</dbReference>
<dbReference type="PANTHER" id="PTHR43317">
    <property type="entry name" value="THERMOSPERMINE SYNTHASE ACAULIS5"/>
    <property type="match status" value="1"/>
</dbReference>
<protein>
    <recommendedName>
        <fullName evidence="5">Spermidine synthase</fullName>
    </recommendedName>
</protein>
<dbReference type="GO" id="GO:0006596">
    <property type="term" value="P:polyamine biosynthetic process"/>
    <property type="evidence" value="ECO:0007669"/>
    <property type="project" value="UniProtKB-KW"/>
</dbReference>
<dbReference type="Gene3D" id="3.40.50.150">
    <property type="entry name" value="Vaccinia Virus protein VP39"/>
    <property type="match status" value="1"/>
</dbReference>
<dbReference type="InterPro" id="IPR029063">
    <property type="entry name" value="SAM-dependent_MTases_sf"/>
</dbReference>
<name>A0A5A5TKE5_9CHLR</name>
<keyword evidence="1" id="KW-0620">Polyamine biosynthesis</keyword>
<dbReference type="SUPFAM" id="SSF53335">
    <property type="entry name" value="S-adenosyl-L-methionine-dependent methyltransferases"/>
    <property type="match status" value="1"/>
</dbReference>
<evidence type="ECO:0000256" key="2">
    <source>
        <dbReference type="SAM" id="Phobius"/>
    </source>
</evidence>
<feature type="transmembrane region" description="Helical" evidence="2">
    <location>
        <begin position="621"/>
        <end position="641"/>
    </location>
</feature>
<feature type="transmembrane region" description="Helical" evidence="2">
    <location>
        <begin position="168"/>
        <end position="188"/>
    </location>
</feature>
<feature type="transmembrane region" description="Helical" evidence="2">
    <location>
        <begin position="89"/>
        <end position="107"/>
    </location>
</feature>
<feature type="transmembrane region" description="Helical" evidence="2">
    <location>
        <begin position="61"/>
        <end position="82"/>
    </location>
</feature>
<dbReference type="AlphaFoldDB" id="A0A5A5TKE5"/>
<feature type="transmembrane region" description="Helical" evidence="2">
    <location>
        <begin position="592"/>
        <end position="609"/>
    </location>
</feature>
<feature type="transmembrane region" description="Helical" evidence="2">
    <location>
        <begin position="505"/>
        <end position="525"/>
    </location>
</feature>
<dbReference type="Pfam" id="PF01564">
    <property type="entry name" value="Spermine_synth"/>
    <property type="match status" value="1"/>
</dbReference>
<keyword evidence="4" id="KW-1185">Reference proteome</keyword>
<keyword evidence="2" id="KW-1133">Transmembrane helix</keyword>
<feature type="transmembrane region" description="Helical" evidence="2">
    <location>
        <begin position="677"/>
        <end position="698"/>
    </location>
</feature>
<organism evidence="3 4">
    <name type="scientific">Dictyobacter arantiisoli</name>
    <dbReference type="NCBI Taxonomy" id="2014874"/>
    <lineage>
        <taxon>Bacteria</taxon>
        <taxon>Bacillati</taxon>
        <taxon>Chloroflexota</taxon>
        <taxon>Ktedonobacteria</taxon>
        <taxon>Ktedonobacterales</taxon>
        <taxon>Dictyobacteraceae</taxon>
        <taxon>Dictyobacter</taxon>
    </lineage>
</organism>
<feature type="transmembrane region" description="Helical" evidence="2">
    <location>
        <begin position="37"/>
        <end position="55"/>
    </location>
</feature>
<evidence type="ECO:0000313" key="3">
    <source>
        <dbReference type="EMBL" id="GCF11735.1"/>
    </source>
</evidence>
<evidence type="ECO:0008006" key="5">
    <source>
        <dbReference type="Google" id="ProtNLM"/>
    </source>
</evidence>
<feature type="transmembrane region" description="Helical" evidence="2">
    <location>
        <begin position="565"/>
        <end position="585"/>
    </location>
</feature>
<keyword evidence="2" id="KW-0812">Transmembrane</keyword>
<keyword evidence="2" id="KW-0472">Membrane</keyword>
<feature type="transmembrane region" description="Helical" evidence="2">
    <location>
        <begin position="135"/>
        <end position="156"/>
    </location>
</feature>
<comment type="caution">
    <text evidence="3">The sequence shown here is derived from an EMBL/GenBank/DDBJ whole genome shotgun (WGS) entry which is preliminary data.</text>
</comment>
<dbReference type="Proteomes" id="UP000322530">
    <property type="component" value="Unassembled WGS sequence"/>
</dbReference>
<dbReference type="CDD" id="cd02440">
    <property type="entry name" value="AdoMet_MTases"/>
    <property type="match status" value="1"/>
</dbReference>
<evidence type="ECO:0000313" key="4">
    <source>
        <dbReference type="Proteomes" id="UP000322530"/>
    </source>
</evidence>
<accession>A0A5A5TKE5</accession>
<dbReference type="PANTHER" id="PTHR43317:SF1">
    <property type="entry name" value="THERMOSPERMINE SYNTHASE ACAULIS5"/>
    <property type="match status" value="1"/>
</dbReference>
<dbReference type="RefSeq" id="WP_172632471.1">
    <property type="nucleotide sequence ID" value="NZ_BIXY01000139.1"/>
</dbReference>
<evidence type="ECO:0000256" key="1">
    <source>
        <dbReference type="ARBA" id="ARBA00023115"/>
    </source>
</evidence>
<proteinExistence type="predicted"/>
<feature type="transmembrane region" description="Helical" evidence="2">
    <location>
        <begin position="217"/>
        <end position="236"/>
    </location>
</feature>
<feature type="transmembrane region" description="Helical" evidence="2">
    <location>
        <begin position="653"/>
        <end position="671"/>
    </location>
</feature>
<gene>
    <name evidence="3" type="ORF">KDI_52990</name>
</gene>
<sequence>MSRYLMNIVSNRPQLWSWLRIGAGEQQLLIKNSRIRILLVSFVMLFFELLCIRWIPSYVRYLSYFNNFILMASFLGIGLGMLSARRQRFWFPPFPVLILALIVIVTLNRFDLRISSTDVLYYGAGEVQSAHAENFIVLPIIFGMVTLCFIPLSRIFGQLFTKVPPLTAYTYDILGSLSGIACFSLISYLSLPPLVWFLVLSIPVLLLTSVQRLWWMIIPVVASLIIVASLQINAYWSPYYKIMLRSAPHNGYLVDVNNAGGHQTMIPWQYKEPFYRRVYSLFPGRSFHHALILGAGSGSDTSTALAYGVPSITAVEIDPVIQQLGAHYHPDHPYGNPRVKSVINDGRIYLQNTKEQYDLIVFALPDSLTLTSSNTNLRLESFLLTQESIKAAQSHLSKNGLLVLYNYYREPWLMEKLVNMVGSNFHQEPLVFTYGGWGRAAVIMAGPRLATLPSRTFGPYHEYAKNKNANTLRVIGEGFYPLTDRTPATDDWPFLYLHDRSFPSLYIFGLGMVAVYLLAGVLLLAPRRVLRRFDWHMFFLGVAFMLLEVKSLTTFALLFGSTWMVNSLVSFAILVGVLLAVLVNSRFKINHILPWYLLLFGILVFNFLLPPEALLLGNPVARYALASILAFTPVFIANIIFANSFRDSETADIAFASNLIGIMVGGGLEYFSMLIGYRFLLIGIIVFYASALLISKLLPTEATKLI</sequence>
<feature type="transmembrane region" description="Helical" evidence="2">
    <location>
        <begin position="537"/>
        <end position="559"/>
    </location>
</feature>